<comment type="caution">
    <text evidence="4">The sequence shown here is derived from an EMBL/GenBank/DDBJ whole genome shotgun (WGS) entry which is preliminary data.</text>
</comment>
<dbReference type="InterPro" id="IPR055370">
    <property type="entry name" value="Lsr2_DNA-bd"/>
</dbReference>
<gene>
    <name evidence="4" type="ORF">ACFPEN_26180</name>
</gene>
<dbReference type="RefSeq" id="WP_411952246.1">
    <property type="nucleotide sequence ID" value="NZ_JBHSFS010000013.1"/>
</dbReference>
<evidence type="ECO:0000259" key="2">
    <source>
        <dbReference type="Pfam" id="PF11774"/>
    </source>
</evidence>
<keyword evidence="1" id="KW-0238">DNA-binding</keyword>
<keyword evidence="5" id="KW-1185">Reference proteome</keyword>
<protein>
    <submittedName>
        <fullName evidence="4">Lsr2 family protein</fullName>
    </submittedName>
</protein>
<reference evidence="5" key="1">
    <citation type="journal article" date="2019" name="Int. J. Syst. Evol. Microbiol.">
        <title>The Global Catalogue of Microorganisms (GCM) 10K type strain sequencing project: providing services to taxonomists for standard genome sequencing and annotation.</title>
        <authorList>
            <consortium name="The Broad Institute Genomics Platform"/>
            <consortium name="The Broad Institute Genome Sequencing Center for Infectious Disease"/>
            <person name="Wu L."/>
            <person name="Ma J."/>
        </authorList>
    </citation>
    <scope>NUCLEOTIDE SEQUENCE [LARGE SCALE GENOMIC DNA]</scope>
    <source>
        <strain evidence="5">CECT 8064</strain>
    </source>
</reference>
<evidence type="ECO:0000259" key="3">
    <source>
        <dbReference type="Pfam" id="PF23359"/>
    </source>
</evidence>
<dbReference type="InterPro" id="IPR042261">
    <property type="entry name" value="Lsr2-like_dimerization"/>
</dbReference>
<evidence type="ECO:0000313" key="4">
    <source>
        <dbReference type="EMBL" id="MFC4516406.1"/>
    </source>
</evidence>
<name>A0ABV9BR35_9ACTN</name>
<dbReference type="Pfam" id="PF23359">
    <property type="entry name" value="Lsr2_DNA-bd"/>
    <property type="match status" value="1"/>
</dbReference>
<evidence type="ECO:0000313" key="5">
    <source>
        <dbReference type="Proteomes" id="UP001595990"/>
    </source>
</evidence>
<dbReference type="Proteomes" id="UP001595990">
    <property type="component" value="Unassembled WGS sequence"/>
</dbReference>
<dbReference type="Gene3D" id="4.10.320.10">
    <property type="entry name" value="E3-binding domain"/>
    <property type="match status" value="1"/>
</dbReference>
<feature type="domain" description="Lsr2 dimerization" evidence="2">
    <location>
        <begin position="1"/>
        <end position="59"/>
    </location>
</feature>
<dbReference type="InterPro" id="IPR024412">
    <property type="entry name" value="Lsr2_dim_dom"/>
</dbReference>
<dbReference type="EMBL" id="JBHSFS010000013">
    <property type="protein sequence ID" value="MFC4516406.1"/>
    <property type="molecule type" value="Genomic_DNA"/>
</dbReference>
<proteinExistence type="predicted"/>
<feature type="domain" description="Lsr2 DNA-binding" evidence="3">
    <location>
        <begin position="75"/>
        <end position="107"/>
    </location>
</feature>
<dbReference type="InterPro" id="IPR036625">
    <property type="entry name" value="E3-bd_dom_sf"/>
</dbReference>
<organism evidence="4 5">
    <name type="scientific">Streptomyces ehimensis</name>
    <dbReference type="NCBI Taxonomy" id="68195"/>
    <lineage>
        <taxon>Bacteria</taxon>
        <taxon>Bacillati</taxon>
        <taxon>Actinomycetota</taxon>
        <taxon>Actinomycetes</taxon>
        <taxon>Kitasatosporales</taxon>
        <taxon>Streptomycetaceae</taxon>
        <taxon>Streptomyces</taxon>
    </lineage>
</organism>
<accession>A0ABV9BR35</accession>
<evidence type="ECO:0000256" key="1">
    <source>
        <dbReference type="ARBA" id="ARBA00023125"/>
    </source>
</evidence>
<dbReference type="Gene3D" id="3.30.60.230">
    <property type="entry name" value="Lsr2, dimerization domain"/>
    <property type="match status" value="1"/>
</dbReference>
<sequence>MAQKIITIYTDDLTGAEESEASTHHFSLDGVEYEIDLGPDSYEKLLEALAPFMTGGRKLGRGKKLTGRNVVARPSQDAAAMRAWAKDSGYSVNERGRVPAEIREAYANR</sequence>
<dbReference type="Pfam" id="PF11774">
    <property type="entry name" value="Lsr2"/>
    <property type="match status" value="1"/>
</dbReference>